<evidence type="ECO:0000313" key="1">
    <source>
        <dbReference type="EMBL" id="GAH13709.1"/>
    </source>
</evidence>
<gene>
    <name evidence="1" type="ORF">S01H4_61776</name>
</gene>
<name>X1E972_9ZZZZ</name>
<proteinExistence type="predicted"/>
<feature type="non-terminal residue" evidence="1">
    <location>
        <position position="1"/>
    </location>
</feature>
<reference evidence="1" key="1">
    <citation type="journal article" date="2014" name="Front. Microbiol.">
        <title>High frequency of phylogenetically diverse reductive dehalogenase-homologous genes in deep subseafloor sedimentary metagenomes.</title>
        <authorList>
            <person name="Kawai M."/>
            <person name="Futagami T."/>
            <person name="Toyoda A."/>
            <person name="Takaki Y."/>
            <person name="Nishi S."/>
            <person name="Hori S."/>
            <person name="Arai W."/>
            <person name="Tsubouchi T."/>
            <person name="Morono Y."/>
            <person name="Uchiyama I."/>
            <person name="Ito T."/>
            <person name="Fujiyama A."/>
            <person name="Inagaki F."/>
            <person name="Takami H."/>
        </authorList>
    </citation>
    <scope>NUCLEOTIDE SEQUENCE</scope>
    <source>
        <strain evidence="1">Expedition CK06-06</strain>
    </source>
</reference>
<sequence>HSHSKGILDLNNLSFHFLLPVLDLLPQFLPF</sequence>
<dbReference type="AlphaFoldDB" id="X1E972"/>
<dbReference type="EMBL" id="BART01036711">
    <property type="protein sequence ID" value="GAH13709.1"/>
    <property type="molecule type" value="Genomic_DNA"/>
</dbReference>
<comment type="caution">
    <text evidence="1">The sequence shown here is derived from an EMBL/GenBank/DDBJ whole genome shotgun (WGS) entry which is preliminary data.</text>
</comment>
<organism evidence="1">
    <name type="scientific">marine sediment metagenome</name>
    <dbReference type="NCBI Taxonomy" id="412755"/>
    <lineage>
        <taxon>unclassified sequences</taxon>
        <taxon>metagenomes</taxon>
        <taxon>ecological metagenomes</taxon>
    </lineage>
</organism>
<accession>X1E972</accession>
<protein>
    <submittedName>
        <fullName evidence="1">Uncharacterized protein</fullName>
    </submittedName>
</protein>